<gene>
    <name evidence="2" type="ORF">Vbra_22837</name>
</gene>
<accession>A0A0G4GSD1</accession>
<feature type="compositionally biased region" description="Basic residues" evidence="1">
    <location>
        <begin position="269"/>
        <end position="279"/>
    </location>
</feature>
<feature type="region of interest" description="Disordered" evidence="1">
    <location>
        <begin position="205"/>
        <end position="226"/>
    </location>
</feature>
<evidence type="ECO:0000313" key="2">
    <source>
        <dbReference type="EMBL" id="CEM33528.1"/>
    </source>
</evidence>
<dbReference type="Proteomes" id="UP000041254">
    <property type="component" value="Unassembled WGS sequence"/>
</dbReference>
<dbReference type="InParanoid" id="A0A0G4GSD1"/>
<reference evidence="2 3" key="1">
    <citation type="submission" date="2014-11" db="EMBL/GenBank/DDBJ databases">
        <authorList>
            <person name="Zhu J."/>
            <person name="Qi W."/>
            <person name="Song R."/>
        </authorList>
    </citation>
    <scope>NUCLEOTIDE SEQUENCE [LARGE SCALE GENOMIC DNA]</scope>
</reference>
<evidence type="ECO:0000256" key="1">
    <source>
        <dbReference type="SAM" id="MobiDB-lite"/>
    </source>
</evidence>
<name>A0A0G4GSD1_VITBC</name>
<protein>
    <submittedName>
        <fullName evidence="2">Uncharacterized protein</fullName>
    </submittedName>
</protein>
<organism evidence="2 3">
    <name type="scientific">Vitrella brassicaformis (strain CCMP3155)</name>
    <dbReference type="NCBI Taxonomy" id="1169540"/>
    <lineage>
        <taxon>Eukaryota</taxon>
        <taxon>Sar</taxon>
        <taxon>Alveolata</taxon>
        <taxon>Colpodellida</taxon>
        <taxon>Vitrellaceae</taxon>
        <taxon>Vitrella</taxon>
    </lineage>
</organism>
<dbReference type="EMBL" id="CDMY01000787">
    <property type="protein sequence ID" value="CEM33528.1"/>
    <property type="molecule type" value="Genomic_DNA"/>
</dbReference>
<dbReference type="VEuPathDB" id="CryptoDB:Vbra_22837"/>
<feature type="region of interest" description="Disordered" evidence="1">
    <location>
        <begin position="254"/>
        <end position="310"/>
    </location>
</feature>
<proteinExistence type="predicted"/>
<keyword evidence="3" id="KW-1185">Reference proteome</keyword>
<evidence type="ECO:0000313" key="3">
    <source>
        <dbReference type="Proteomes" id="UP000041254"/>
    </source>
</evidence>
<dbReference type="AlphaFoldDB" id="A0A0G4GSD1"/>
<sequence length="342" mass="38196">MGALLCAARPLDKAITEAFKFPAEKIERHQVFTLCPTLKGDLWEPPREEHAPQPNLVQMELEPTPELYPAYISSKPLLLDDLSQYNEVLLVNPNRRRGALRPSSNVVKRFIAVRLQKGKSSEFGNRVFVLSTLVSKRFADKTAGDDCFAIQTVKTCQTYAVMVADDSVDSFNRVKELWACQDGSIMRRMTMKYHSEKTIPLIKMRSGSVSDPPESRTPSRTHSRRFSKLMVNELGLPEGPSPAKAKEAWTSPMIGNSPAPFGSAPSDARKKRQPRKRHTVIVEMKHSDASPGSDSETPRGITSARKSVPTVLETIREPKDVDNSHSVKMARRRLSTIAVAME</sequence>